<dbReference type="KEGG" id="bsen:DP114_02450"/>
<dbReference type="InterPro" id="IPR029055">
    <property type="entry name" value="Ntn_hydrolases_N"/>
</dbReference>
<gene>
    <name evidence="1" type="ORF">DP114_02450</name>
</gene>
<accession>A0A856M7Y0</accession>
<dbReference type="SUPFAM" id="SSF56235">
    <property type="entry name" value="N-terminal nucleophile aminohydrolases (Ntn hydrolases)"/>
    <property type="match status" value="1"/>
</dbReference>
<name>A0A856M7Y0_9CYAN</name>
<dbReference type="EMBL" id="CP030118">
    <property type="protein sequence ID" value="QDL06918.1"/>
    <property type="molecule type" value="Genomic_DNA"/>
</dbReference>
<dbReference type="AlphaFoldDB" id="A0A856M7Y0"/>
<evidence type="ECO:0000313" key="2">
    <source>
        <dbReference type="Proteomes" id="UP000503129"/>
    </source>
</evidence>
<protein>
    <recommendedName>
        <fullName evidence="3">Gamma-glutamyltransferase</fullName>
    </recommendedName>
</protein>
<dbReference type="Proteomes" id="UP000503129">
    <property type="component" value="Chromosome"/>
</dbReference>
<keyword evidence="2" id="KW-1185">Reference proteome</keyword>
<sequence length="78" mass="8570">MHSGTAVSAPRIHHQWLRDQLRVQPMGLKALTLAELQRQGHRIKQTKPWGNVNSIVVTPDATLEGAADPRGESSPRGL</sequence>
<evidence type="ECO:0000313" key="1">
    <source>
        <dbReference type="EMBL" id="QDL06918.1"/>
    </source>
</evidence>
<reference evidence="1 2" key="1">
    <citation type="submission" date="2018-06" db="EMBL/GenBank/DDBJ databases">
        <title>Comparative genomics of Brasilonema spp. strains.</title>
        <authorList>
            <person name="Alvarenga D.O."/>
            <person name="Fiore M.F."/>
            <person name="Varani A.M."/>
        </authorList>
    </citation>
    <scope>NUCLEOTIDE SEQUENCE [LARGE SCALE GENOMIC DNA]</scope>
    <source>
        <strain evidence="1 2">CENA114</strain>
    </source>
</reference>
<dbReference type="Pfam" id="PF01019">
    <property type="entry name" value="G_glu_transpept"/>
    <property type="match status" value="1"/>
</dbReference>
<dbReference type="InterPro" id="IPR043137">
    <property type="entry name" value="GGT_ssub_C"/>
</dbReference>
<dbReference type="Gene3D" id="3.60.20.40">
    <property type="match status" value="1"/>
</dbReference>
<evidence type="ECO:0008006" key="3">
    <source>
        <dbReference type="Google" id="ProtNLM"/>
    </source>
</evidence>
<proteinExistence type="predicted"/>
<organism evidence="1 2">
    <name type="scientific">Brasilonema sennae CENA114</name>
    <dbReference type="NCBI Taxonomy" id="415709"/>
    <lineage>
        <taxon>Bacteria</taxon>
        <taxon>Bacillati</taxon>
        <taxon>Cyanobacteriota</taxon>
        <taxon>Cyanophyceae</taxon>
        <taxon>Nostocales</taxon>
        <taxon>Scytonemataceae</taxon>
        <taxon>Brasilonema</taxon>
        <taxon>Bromeliae group (in: Brasilonema)</taxon>
    </lineage>
</organism>